<feature type="transmembrane region" description="Helical" evidence="6">
    <location>
        <begin position="149"/>
        <end position="172"/>
    </location>
</feature>
<feature type="transmembrane region" description="Helical" evidence="6">
    <location>
        <begin position="221"/>
        <end position="244"/>
    </location>
</feature>
<evidence type="ECO:0000256" key="1">
    <source>
        <dbReference type="ARBA" id="ARBA00004651"/>
    </source>
</evidence>
<protein>
    <submittedName>
        <fullName evidence="7">YihY/virulence factor BrkB family protein</fullName>
    </submittedName>
</protein>
<comment type="caution">
    <text evidence="7">The sequence shown here is derived from an EMBL/GenBank/DDBJ whole genome shotgun (WGS) entry which is preliminary data.</text>
</comment>
<dbReference type="Proteomes" id="UP000470875">
    <property type="component" value="Unassembled WGS sequence"/>
</dbReference>
<dbReference type="AlphaFoldDB" id="A0A6N7W771"/>
<feature type="transmembrane region" description="Helical" evidence="6">
    <location>
        <begin position="250"/>
        <end position="276"/>
    </location>
</feature>
<feature type="transmembrane region" description="Helical" evidence="6">
    <location>
        <begin position="192"/>
        <end position="214"/>
    </location>
</feature>
<feature type="transmembrane region" description="Helical" evidence="6">
    <location>
        <begin position="31"/>
        <end position="55"/>
    </location>
</feature>
<evidence type="ECO:0000256" key="4">
    <source>
        <dbReference type="ARBA" id="ARBA00022989"/>
    </source>
</evidence>
<evidence type="ECO:0000256" key="6">
    <source>
        <dbReference type="SAM" id="Phobius"/>
    </source>
</evidence>
<keyword evidence="8" id="KW-1185">Reference proteome</keyword>
<name>A0A6N7W771_9ACTO</name>
<sequence length="317" mass="34131">MKKEIAHSISRFQSTRIFRAYLRFSRGRGPLLAAGIAYMGLFSITAAITVGWTAFSGILASRPAFKESVINAVNTQIPGLLQSPHHPEGLVDPDSLVGTPGISLTGWIAAALTVVTASTVIWYLGLAIRSMFGLSAVPEPLKSAIPRRFLGLFALLFAVVLVAVLTSLATFLRSWAVEYIGVTNGRIFDISLLVAPFAIDYLAFIISVRLVAAVRPPRRDLALGALLAAIGSFALRTLGTTVIGRVSSPVLATATSLVTVMLWMNFLGWITLYAAAWTSNPPLVLHPRLASSQYSSQRPNYVTMSAPHTLGWVRDLP</sequence>
<accession>A0A6N7W771</accession>
<dbReference type="RefSeq" id="WP_154546043.1">
    <property type="nucleotide sequence ID" value="NZ_VULO01000012.1"/>
</dbReference>
<evidence type="ECO:0000256" key="3">
    <source>
        <dbReference type="ARBA" id="ARBA00022692"/>
    </source>
</evidence>
<dbReference type="GO" id="GO:0005886">
    <property type="term" value="C:plasma membrane"/>
    <property type="evidence" value="ECO:0007669"/>
    <property type="project" value="UniProtKB-SubCell"/>
</dbReference>
<keyword evidence="3 6" id="KW-0812">Transmembrane</keyword>
<feature type="transmembrane region" description="Helical" evidence="6">
    <location>
        <begin position="104"/>
        <end position="128"/>
    </location>
</feature>
<keyword evidence="4 6" id="KW-1133">Transmembrane helix</keyword>
<evidence type="ECO:0000313" key="7">
    <source>
        <dbReference type="EMBL" id="MSS85095.1"/>
    </source>
</evidence>
<dbReference type="EMBL" id="VULO01000012">
    <property type="protein sequence ID" value="MSS85095.1"/>
    <property type="molecule type" value="Genomic_DNA"/>
</dbReference>
<reference evidence="7 8" key="1">
    <citation type="submission" date="2019-08" db="EMBL/GenBank/DDBJ databases">
        <title>In-depth cultivation of the pig gut microbiome towards novel bacterial diversity and tailored functional studies.</title>
        <authorList>
            <person name="Wylensek D."/>
            <person name="Hitch T.C.A."/>
            <person name="Clavel T."/>
        </authorList>
    </citation>
    <scope>NUCLEOTIDE SEQUENCE [LARGE SCALE GENOMIC DNA]</scope>
    <source>
        <strain evidence="7 8">WB03_NA08</strain>
    </source>
</reference>
<gene>
    <name evidence="7" type="ORF">FYJ24_10040</name>
</gene>
<keyword evidence="2" id="KW-1003">Cell membrane</keyword>
<dbReference type="InterPro" id="IPR017039">
    <property type="entry name" value="Virul_fac_BrkB"/>
</dbReference>
<dbReference type="Pfam" id="PF03631">
    <property type="entry name" value="Virul_fac_BrkB"/>
    <property type="match status" value="1"/>
</dbReference>
<evidence type="ECO:0000313" key="8">
    <source>
        <dbReference type="Proteomes" id="UP000470875"/>
    </source>
</evidence>
<keyword evidence="5 6" id="KW-0472">Membrane</keyword>
<proteinExistence type="predicted"/>
<dbReference type="PANTHER" id="PTHR30213">
    <property type="entry name" value="INNER MEMBRANE PROTEIN YHJD"/>
    <property type="match status" value="1"/>
</dbReference>
<organism evidence="7 8">
    <name type="scientific">Scrofimicrobium canadense</name>
    <dbReference type="NCBI Taxonomy" id="2652290"/>
    <lineage>
        <taxon>Bacteria</taxon>
        <taxon>Bacillati</taxon>
        <taxon>Actinomycetota</taxon>
        <taxon>Actinomycetes</taxon>
        <taxon>Actinomycetales</taxon>
        <taxon>Actinomycetaceae</taxon>
        <taxon>Scrofimicrobium</taxon>
    </lineage>
</organism>
<evidence type="ECO:0000256" key="2">
    <source>
        <dbReference type="ARBA" id="ARBA00022475"/>
    </source>
</evidence>
<evidence type="ECO:0000256" key="5">
    <source>
        <dbReference type="ARBA" id="ARBA00023136"/>
    </source>
</evidence>
<dbReference type="PANTHER" id="PTHR30213:SF1">
    <property type="entry name" value="INNER MEMBRANE PROTEIN YHJD"/>
    <property type="match status" value="1"/>
</dbReference>
<comment type="subcellular location">
    <subcellularLocation>
        <location evidence="1">Cell membrane</location>
        <topology evidence="1">Multi-pass membrane protein</topology>
    </subcellularLocation>
</comment>